<evidence type="ECO:0000256" key="6">
    <source>
        <dbReference type="ARBA" id="ARBA00023002"/>
    </source>
</evidence>
<accession>A0A6B9FQH8</accession>
<dbReference type="KEGG" id="mmes:MMSR116_15980"/>
<protein>
    <submittedName>
        <fullName evidence="9">TIGR01244 family phosphatase</fullName>
    </submittedName>
</protein>
<dbReference type="Gene3D" id="3.50.50.60">
    <property type="entry name" value="FAD/NAD(P)-binding domain"/>
    <property type="match status" value="2"/>
</dbReference>
<evidence type="ECO:0000313" key="9">
    <source>
        <dbReference type="EMBL" id="QGY03215.1"/>
    </source>
</evidence>
<sequence>MDVKCLSPDLSVTGQLTPSDLTAAAKTGFRAVICNRPDGEGGDQPGFAEVEAAARAAGLEARYLPVLSGKVSDRDVTAFRGELAALPKPVLAFCRTGTRSATLWALGEAAAARPLPDILAATKGAGYDLSGVVRRIAAGGRIPTDHADHFHSVVVVGGGAGGIAVAASLKARKPDLDIAVIDPADVHYYQPGWTMVGGGVFAPSDTARTMASLIPDGVRWIKAAVAAFEPERKAVILEGCRVVRYDRLVVAPGLKLNWAGIEGLPETLGRNGVTSNYRFDLAPYTWDLVRNLRAGRAVFTQPPMPIKCAGAPQKAMYLSADHWLRQGRLGDIAVELYNAGPVLFGVKEYVPALMEYVKRYDAHLNFNHTLTRIDGPARRACFSRKAEDGACETVETDFDMIHVVPPQQAPDFVRVSPLADAAGWVDVDSGTLRHRRFPDVYALGDACNAPNAKTAAAARKQAPVVAHNLLVEMGHLRGSEVAYDGYGSCPLTVERGKILLAEFGYGGKLMPSFPAWLIDGTKPSHLAWLLKERMLPPIYWKAMLKGREWMAKPEGGAPKPAGKAAA</sequence>
<dbReference type="NCBIfam" id="TIGR01244">
    <property type="entry name" value="TIGR01244 family sulfur transferase"/>
    <property type="match status" value="1"/>
</dbReference>
<name>A0A6B9FQH8_9HYPH</name>
<reference evidence="9 10" key="2">
    <citation type="journal article" date="2013" name="Genome Announc.">
        <title>Draft Genome Sequence of Methylobacterium mesophilicum Strain SR1.6/6, Isolated from Citrus sinensis.</title>
        <authorList>
            <person name="Marinho Almeida D."/>
            <person name="Dini-Andreote F."/>
            <person name="Camargo Neves A.A."/>
            <person name="Juca Ramos R.T."/>
            <person name="Andreote F.D."/>
            <person name="Carneiro A.R."/>
            <person name="Oliveira de Souza Lima A."/>
            <person name="Caracciolo Gomes de Sa P.H."/>
            <person name="Ribeiro Barbosa M.S."/>
            <person name="Araujo W.L."/>
            <person name="Silva A."/>
        </authorList>
    </citation>
    <scope>NUCLEOTIDE SEQUENCE [LARGE SCALE GENOMIC DNA]</scope>
    <source>
        <strain evidence="9 10">SR1.6/6</strain>
    </source>
</reference>
<gene>
    <name evidence="9" type="ORF">MMSR116_15980</name>
</gene>
<comment type="cofactor">
    <cofactor evidence="1">
        <name>FAD</name>
        <dbReference type="ChEBI" id="CHEBI:57692"/>
    </cofactor>
</comment>
<evidence type="ECO:0000256" key="5">
    <source>
        <dbReference type="ARBA" id="ARBA00022946"/>
    </source>
</evidence>
<keyword evidence="3" id="KW-0874">Quinone</keyword>
<evidence type="ECO:0000256" key="1">
    <source>
        <dbReference type="ARBA" id="ARBA00001974"/>
    </source>
</evidence>
<dbReference type="FunFam" id="3.50.50.60:FF:000034">
    <property type="entry name" value="sulfide:quinone oxidoreductase, mitochondrial"/>
    <property type="match status" value="1"/>
</dbReference>
<dbReference type="Pfam" id="PF04273">
    <property type="entry name" value="BLH_phosphatase"/>
    <property type="match status" value="1"/>
</dbReference>
<evidence type="ECO:0000313" key="10">
    <source>
        <dbReference type="Proteomes" id="UP000012488"/>
    </source>
</evidence>
<dbReference type="GO" id="GO:0071949">
    <property type="term" value="F:FAD binding"/>
    <property type="evidence" value="ECO:0007669"/>
    <property type="project" value="TreeGrafter"/>
</dbReference>
<evidence type="ECO:0000256" key="3">
    <source>
        <dbReference type="ARBA" id="ARBA00022719"/>
    </source>
</evidence>
<proteinExistence type="predicted"/>
<dbReference type="GO" id="GO:0016787">
    <property type="term" value="F:hydrolase activity"/>
    <property type="evidence" value="ECO:0007669"/>
    <property type="project" value="InterPro"/>
</dbReference>
<keyword evidence="4" id="KW-0274">FAD</keyword>
<dbReference type="RefSeq" id="WP_010682147.1">
    <property type="nucleotide sequence ID" value="NZ_CP043538.1"/>
</dbReference>
<organism evidence="9 10">
    <name type="scientific">Methylobacterium mesophilicum SR1.6/6</name>
    <dbReference type="NCBI Taxonomy" id="908290"/>
    <lineage>
        <taxon>Bacteria</taxon>
        <taxon>Pseudomonadati</taxon>
        <taxon>Pseudomonadota</taxon>
        <taxon>Alphaproteobacteria</taxon>
        <taxon>Hyphomicrobiales</taxon>
        <taxon>Methylobacteriaceae</taxon>
        <taxon>Methylobacterium</taxon>
    </lineage>
</organism>
<dbReference type="GO" id="GO:0070224">
    <property type="term" value="F:sulfide:quinone oxidoreductase activity"/>
    <property type="evidence" value="ECO:0007669"/>
    <property type="project" value="TreeGrafter"/>
</dbReference>
<evidence type="ECO:0000259" key="7">
    <source>
        <dbReference type="Pfam" id="PF04273"/>
    </source>
</evidence>
<dbReference type="PANTHER" id="PTHR10632">
    <property type="entry name" value="SULFIDE:QUINONE OXIDOREDUCTASE"/>
    <property type="match status" value="1"/>
</dbReference>
<dbReference type="OrthoDB" id="9805710at2"/>
<evidence type="ECO:0000259" key="8">
    <source>
        <dbReference type="Pfam" id="PF07992"/>
    </source>
</evidence>
<dbReference type="SUPFAM" id="SSF51905">
    <property type="entry name" value="FAD/NAD(P)-binding domain"/>
    <property type="match status" value="1"/>
</dbReference>
<dbReference type="InterPro" id="IPR015904">
    <property type="entry name" value="Sulphide_quinone_reductase"/>
</dbReference>
<dbReference type="GO" id="GO:0048038">
    <property type="term" value="F:quinone binding"/>
    <property type="evidence" value="ECO:0007669"/>
    <property type="project" value="UniProtKB-KW"/>
</dbReference>
<evidence type="ECO:0000256" key="4">
    <source>
        <dbReference type="ARBA" id="ARBA00022827"/>
    </source>
</evidence>
<evidence type="ECO:0000256" key="2">
    <source>
        <dbReference type="ARBA" id="ARBA00022630"/>
    </source>
</evidence>
<feature type="domain" description="FAD/NAD(P)-binding" evidence="8">
    <location>
        <begin position="152"/>
        <end position="269"/>
    </location>
</feature>
<keyword evidence="2" id="KW-0285">Flavoprotein</keyword>
<dbReference type="InterPro" id="IPR023753">
    <property type="entry name" value="FAD/NAD-binding_dom"/>
</dbReference>
<feature type="domain" description="Beta-lactamase hydrolase-like protein phosphatase-like" evidence="7">
    <location>
        <begin position="2"/>
        <end position="110"/>
    </location>
</feature>
<dbReference type="GO" id="GO:0070221">
    <property type="term" value="P:sulfide oxidation, using sulfide:quinone oxidoreductase"/>
    <property type="evidence" value="ECO:0007669"/>
    <property type="project" value="TreeGrafter"/>
</dbReference>
<dbReference type="AlphaFoldDB" id="A0A6B9FQH8"/>
<keyword evidence="5" id="KW-0809">Transit peptide</keyword>
<dbReference type="PANTHER" id="PTHR10632:SF2">
    <property type="entry name" value="SULFIDE:QUINONE OXIDOREDUCTASE, MITOCHONDRIAL"/>
    <property type="match status" value="1"/>
</dbReference>
<dbReference type="InterPro" id="IPR005939">
    <property type="entry name" value="BLH_phosphatase-like"/>
</dbReference>
<dbReference type="Proteomes" id="UP000012488">
    <property type="component" value="Chromosome"/>
</dbReference>
<reference evidence="9 10" key="1">
    <citation type="journal article" date="2012" name="Genet. Mol. Biol.">
        <title>Analysis of 16S rRNA and mxaF genes revealing insights into Methylobacterium niche-specific plant association.</title>
        <authorList>
            <person name="Dourado M.N."/>
            <person name="Andreote F.D."/>
            <person name="Dini-Andreote F."/>
            <person name="Conti R."/>
            <person name="Araujo J.M."/>
            <person name="Araujo W.L."/>
        </authorList>
    </citation>
    <scope>NUCLEOTIDE SEQUENCE [LARGE SCALE GENOMIC DNA]</scope>
    <source>
        <strain evidence="9 10">SR1.6/6</strain>
    </source>
</reference>
<dbReference type="EMBL" id="CP043538">
    <property type="protein sequence ID" value="QGY03215.1"/>
    <property type="molecule type" value="Genomic_DNA"/>
</dbReference>
<dbReference type="InterPro" id="IPR029021">
    <property type="entry name" value="Prot-tyrosine_phosphatase-like"/>
</dbReference>
<dbReference type="Gene3D" id="3.90.190.10">
    <property type="entry name" value="Protein tyrosine phosphatase superfamily"/>
    <property type="match status" value="1"/>
</dbReference>
<dbReference type="Pfam" id="PF07992">
    <property type="entry name" value="Pyr_redox_2"/>
    <property type="match status" value="1"/>
</dbReference>
<dbReference type="InterPro" id="IPR036188">
    <property type="entry name" value="FAD/NAD-bd_sf"/>
</dbReference>
<keyword evidence="6" id="KW-0560">Oxidoreductase</keyword>